<feature type="transmembrane region" description="Helical" evidence="1">
    <location>
        <begin position="49"/>
        <end position="69"/>
    </location>
</feature>
<dbReference type="RefSeq" id="WP_007422044.1">
    <property type="nucleotide sequence ID" value="NC_009484.1"/>
</dbReference>
<keyword evidence="1" id="KW-1133">Transmembrane helix</keyword>
<accession>A5G2B7</accession>
<keyword evidence="3" id="KW-1185">Reference proteome</keyword>
<reference evidence="2 3" key="1">
    <citation type="submission" date="2007-05" db="EMBL/GenBank/DDBJ databases">
        <title>Complete sequence of chromosome of Acidiphilium cryptum JF-5.</title>
        <authorList>
            <consortium name="US DOE Joint Genome Institute"/>
            <person name="Copeland A."/>
            <person name="Lucas S."/>
            <person name="Lapidus A."/>
            <person name="Barry K."/>
            <person name="Detter J.C."/>
            <person name="Glavina del Rio T."/>
            <person name="Hammon N."/>
            <person name="Israni S."/>
            <person name="Dalin E."/>
            <person name="Tice H."/>
            <person name="Pitluck S."/>
            <person name="Sims D."/>
            <person name="Brettin T."/>
            <person name="Bruce D."/>
            <person name="Han C."/>
            <person name="Schmutz J."/>
            <person name="Larimer F."/>
            <person name="Land M."/>
            <person name="Hauser L."/>
            <person name="Kyrpides N."/>
            <person name="Kim E."/>
            <person name="Magnuson T."/>
            <person name="Richardson P."/>
        </authorList>
    </citation>
    <scope>NUCLEOTIDE SEQUENCE [LARGE SCALE GENOMIC DNA]</scope>
    <source>
        <strain evidence="2 3">JF-5</strain>
    </source>
</reference>
<gene>
    <name evidence="2" type="ordered locus">Acry_2808</name>
</gene>
<dbReference type="Proteomes" id="UP000000245">
    <property type="component" value="Chromosome"/>
</dbReference>
<name>A5G2B7_ACICJ</name>
<dbReference type="HOGENOM" id="CLU_108350_0_0_5"/>
<dbReference type="KEGG" id="acr:Acry_2808"/>
<dbReference type="eggNOG" id="ENOG50334XQ">
    <property type="taxonomic scope" value="Bacteria"/>
</dbReference>
<feature type="transmembrane region" description="Helical" evidence="1">
    <location>
        <begin position="123"/>
        <end position="141"/>
    </location>
</feature>
<sequence length="188" mass="19717">MRAAARALAGFVAHEDGLTATCNTIALVLASNTPFYPLYLWAVLGRNTGPFVLLTLASLPFWLAVPLLARRSGYAARALLCTVGTLNTAWCTHVLGFSSGVALFLIPCVMLATLGFHQAERRTMFALAALPFLAYAALRLAPMPPIATYPASVAASLATLNGFSVACLTFFLGIAFAAVRPSAPAARG</sequence>
<keyword evidence="1" id="KW-0812">Transmembrane</keyword>
<feature type="transmembrane region" description="Helical" evidence="1">
    <location>
        <begin position="96"/>
        <end position="116"/>
    </location>
</feature>
<protein>
    <submittedName>
        <fullName evidence="2">Uncharacterized protein</fullName>
    </submittedName>
</protein>
<feature type="transmembrane region" description="Helical" evidence="1">
    <location>
        <begin position="153"/>
        <end position="179"/>
    </location>
</feature>
<organism evidence="2 3">
    <name type="scientific">Acidiphilium cryptum (strain JF-5)</name>
    <dbReference type="NCBI Taxonomy" id="349163"/>
    <lineage>
        <taxon>Bacteria</taxon>
        <taxon>Pseudomonadati</taxon>
        <taxon>Pseudomonadota</taxon>
        <taxon>Alphaproteobacteria</taxon>
        <taxon>Acetobacterales</taxon>
        <taxon>Acidocellaceae</taxon>
        <taxon>Acidiphilium</taxon>
    </lineage>
</organism>
<dbReference type="AlphaFoldDB" id="A5G2B7"/>
<evidence type="ECO:0000256" key="1">
    <source>
        <dbReference type="SAM" id="Phobius"/>
    </source>
</evidence>
<dbReference type="EMBL" id="CP000697">
    <property type="protein sequence ID" value="ABQ31999.1"/>
    <property type="molecule type" value="Genomic_DNA"/>
</dbReference>
<dbReference type="STRING" id="349163.Acry_2808"/>
<evidence type="ECO:0000313" key="2">
    <source>
        <dbReference type="EMBL" id="ABQ31999.1"/>
    </source>
</evidence>
<keyword evidence="1" id="KW-0472">Membrane</keyword>
<evidence type="ECO:0000313" key="3">
    <source>
        <dbReference type="Proteomes" id="UP000000245"/>
    </source>
</evidence>
<proteinExistence type="predicted"/>